<dbReference type="AlphaFoldDB" id="A0AAD8L5S1"/>
<reference evidence="1" key="1">
    <citation type="journal article" date="2023" name="bioRxiv">
        <title>Improved chromosome-level genome assembly for marigold (Tagetes erecta).</title>
        <authorList>
            <person name="Jiang F."/>
            <person name="Yuan L."/>
            <person name="Wang S."/>
            <person name="Wang H."/>
            <person name="Xu D."/>
            <person name="Wang A."/>
            <person name="Fan W."/>
        </authorList>
    </citation>
    <scope>NUCLEOTIDE SEQUENCE</scope>
    <source>
        <strain evidence="1">WSJ</strain>
        <tissue evidence="1">Leaf</tissue>
    </source>
</reference>
<gene>
    <name evidence="1" type="ORF">QVD17_00783</name>
</gene>
<evidence type="ECO:0000313" key="2">
    <source>
        <dbReference type="Proteomes" id="UP001229421"/>
    </source>
</evidence>
<sequence>MFNKLLCLTKKFPLNLSEIHFSLNLAGKSLLQWIGITHLRSPASETITGHVYINKITHILDPVTVSGFFLHSWWINLRMHV</sequence>
<evidence type="ECO:0000313" key="1">
    <source>
        <dbReference type="EMBL" id="KAK1435028.1"/>
    </source>
</evidence>
<protein>
    <submittedName>
        <fullName evidence="1">Uncharacterized protein</fullName>
    </submittedName>
</protein>
<dbReference type="Proteomes" id="UP001229421">
    <property type="component" value="Unassembled WGS sequence"/>
</dbReference>
<organism evidence="1 2">
    <name type="scientific">Tagetes erecta</name>
    <name type="common">African marigold</name>
    <dbReference type="NCBI Taxonomy" id="13708"/>
    <lineage>
        <taxon>Eukaryota</taxon>
        <taxon>Viridiplantae</taxon>
        <taxon>Streptophyta</taxon>
        <taxon>Embryophyta</taxon>
        <taxon>Tracheophyta</taxon>
        <taxon>Spermatophyta</taxon>
        <taxon>Magnoliopsida</taxon>
        <taxon>eudicotyledons</taxon>
        <taxon>Gunneridae</taxon>
        <taxon>Pentapetalae</taxon>
        <taxon>asterids</taxon>
        <taxon>campanulids</taxon>
        <taxon>Asterales</taxon>
        <taxon>Asteraceae</taxon>
        <taxon>Asteroideae</taxon>
        <taxon>Heliantheae alliance</taxon>
        <taxon>Tageteae</taxon>
        <taxon>Tagetes</taxon>
    </lineage>
</organism>
<keyword evidence="2" id="KW-1185">Reference proteome</keyword>
<dbReference type="EMBL" id="JAUHHV010000001">
    <property type="protein sequence ID" value="KAK1435028.1"/>
    <property type="molecule type" value="Genomic_DNA"/>
</dbReference>
<accession>A0AAD8L5S1</accession>
<comment type="caution">
    <text evidence="1">The sequence shown here is derived from an EMBL/GenBank/DDBJ whole genome shotgun (WGS) entry which is preliminary data.</text>
</comment>
<name>A0AAD8L5S1_TARER</name>
<proteinExistence type="predicted"/>